<name>A0ABW2C8J9_9PSEU</name>
<sequence>MEFLEMAETRLERTLRGVSLVAEVDVPEGLIDKLAASLGQEYKCRRTEGASVEVMFKRRPACVAVAMAGVAAQRYQKGTYWPALWKAVRYGGYQEDQRVWGDGFRVALVKLGLPVFADNPLPYVGPIVMHAGIPTYCLEDFFRLLLQRQSQDPRLDAETFLAWATGSGRESRLYSLDVPARRFLQYGSDFALDIVERSLELLDRLRESGESLDGLGLPSRFVQRAQELAEQGLFDTSPPVDVSRRKQRQERPRLELDPYGRGVAVWLPPIGDAPDGTARWHVTEDGVPHTVKSQTMWVDAAEGVPATTHALSRPVRSVQVRLAGWDHDAELRVVDKTDPLLLFGDDGRLISATLPLPPSSVWALYPAGRDLDAHGTLRVIGDGILPVGWSDWRLQHLDLADVTSLGLADGTRQRVVRGYTRPRLEQGAPVPGVTTPYGSPVFAELPVLWLPGEPDAQTTWQVEIRSRVTGEAIVRRSIETSAPQLVDDLWRGVQRPLLGAFDVSIRGPLARGIRRSLFIAEGLSVRYLSDVRLFTRSGLTPAQAELSAPTGAHVAPARMRFAEQGREQLVAFDVPALSEPLVVSPPHVQVFHEHSDESSAWSTGALRLTVESFLTPGSLIVHVPGVLKLPPVQVRGRPGVLQELEPTGRVRDGMARYDLKRIADTVAEHRRVDLVLPVGAKPCVLANVEPEKLASAVEHCGDRLRLVDAAEVEGVIAGIYVLAAPWRAPVRLPVMNGNVELPSELRACGPLRVVLRVGDPWVPVELPRWPEAGSSYFCDATGWFDTGDIEEAELSRFLVGQGAFPATVWDMTRLWVMVDLAAELSMLVPESRIAEHCGHLLRAHTARALQALVDAELQPERSLRALIATGMAASRPDRPIGNTRLRRMWASNPAVAAMMDADDDDWWDCAEMECGQTAVTVLLGDEDQDAAVGGFGREVDALAAMTVEQVDYVWQAAMVVPQDLLDPDSRVVAARQLFDQRLTADARAAGNAARHSLSAADELIARSYHPELAKHVAARRHGDRGGWRLLPAVSSAIAMVARLAARGDEAAAQCEARLRAEWLHLAAIAPKLVTIDLVLAELLIKGREMELA</sequence>
<organism evidence="2 3">
    <name type="scientific">Haloechinothrix salitolerans</name>
    <dbReference type="NCBI Taxonomy" id="926830"/>
    <lineage>
        <taxon>Bacteria</taxon>
        <taxon>Bacillati</taxon>
        <taxon>Actinomycetota</taxon>
        <taxon>Actinomycetes</taxon>
        <taxon>Pseudonocardiales</taxon>
        <taxon>Pseudonocardiaceae</taxon>
        <taxon>Haloechinothrix</taxon>
    </lineage>
</organism>
<evidence type="ECO:0000313" key="3">
    <source>
        <dbReference type="Proteomes" id="UP001596337"/>
    </source>
</evidence>
<accession>A0ABW2C8J9</accession>
<proteinExistence type="predicted"/>
<comment type="caution">
    <text evidence="2">The sequence shown here is derived from an EMBL/GenBank/DDBJ whole genome shotgun (WGS) entry which is preliminary data.</text>
</comment>
<dbReference type="EMBL" id="JBHSXX010000001">
    <property type="protein sequence ID" value="MFC6871711.1"/>
    <property type="molecule type" value="Genomic_DNA"/>
</dbReference>
<feature type="region of interest" description="Disordered" evidence="1">
    <location>
        <begin position="233"/>
        <end position="252"/>
    </location>
</feature>
<evidence type="ECO:0008006" key="4">
    <source>
        <dbReference type="Google" id="ProtNLM"/>
    </source>
</evidence>
<keyword evidence="3" id="KW-1185">Reference proteome</keyword>
<protein>
    <recommendedName>
        <fullName evidence="4">Thiopeptide-type bacteriocin biosynthesis domain-containing protein</fullName>
    </recommendedName>
</protein>
<dbReference type="Proteomes" id="UP001596337">
    <property type="component" value="Unassembled WGS sequence"/>
</dbReference>
<evidence type="ECO:0000313" key="2">
    <source>
        <dbReference type="EMBL" id="MFC6871711.1"/>
    </source>
</evidence>
<reference evidence="3" key="1">
    <citation type="journal article" date="2019" name="Int. J. Syst. Evol. Microbiol.">
        <title>The Global Catalogue of Microorganisms (GCM) 10K type strain sequencing project: providing services to taxonomists for standard genome sequencing and annotation.</title>
        <authorList>
            <consortium name="The Broad Institute Genomics Platform"/>
            <consortium name="The Broad Institute Genome Sequencing Center for Infectious Disease"/>
            <person name="Wu L."/>
            <person name="Ma J."/>
        </authorList>
    </citation>
    <scope>NUCLEOTIDE SEQUENCE [LARGE SCALE GENOMIC DNA]</scope>
    <source>
        <strain evidence="3">KCTC 32255</strain>
    </source>
</reference>
<evidence type="ECO:0000256" key="1">
    <source>
        <dbReference type="SAM" id="MobiDB-lite"/>
    </source>
</evidence>
<dbReference type="RefSeq" id="WP_345391776.1">
    <property type="nucleotide sequence ID" value="NZ_BAABLA010000007.1"/>
</dbReference>
<gene>
    <name evidence="2" type="ORF">ACFQGD_31780</name>
</gene>